<dbReference type="AlphaFoldDB" id="A0A835JNY1"/>
<accession>A0A835JNY1</accession>
<dbReference type="EMBL" id="JADGMS010000010">
    <property type="protein sequence ID" value="KAF9674717.1"/>
    <property type="molecule type" value="Genomic_DNA"/>
</dbReference>
<gene>
    <name evidence="1" type="ORF">SADUNF_Sadunf10G0155900</name>
</gene>
<evidence type="ECO:0000313" key="1">
    <source>
        <dbReference type="EMBL" id="KAF9674717.1"/>
    </source>
</evidence>
<comment type="caution">
    <text evidence="1">The sequence shown here is derived from an EMBL/GenBank/DDBJ whole genome shotgun (WGS) entry which is preliminary data.</text>
</comment>
<evidence type="ECO:0000313" key="2">
    <source>
        <dbReference type="Proteomes" id="UP000657918"/>
    </source>
</evidence>
<reference evidence="1 2" key="1">
    <citation type="submission" date="2020-10" db="EMBL/GenBank/DDBJ databases">
        <title>Plant Genome Project.</title>
        <authorList>
            <person name="Zhang R.-G."/>
        </authorList>
    </citation>
    <scope>NUCLEOTIDE SEQUENCE [LARGE SCALE GENOMIC DNA]</scope>
    <source>
        <strain evidence="1">FAFU-HL-1</strain>
        <tissue evidence="1">Leaf</tissue>
    </source>
</reference>
<organism evidence="1 2">
    <name type="scientific">Salix dunnii</name>
    <dbReference type="NCBI Taxonomy" id="1413687"/>
    <lineage>
        <taxon>Eukaryota</taxon>
        <taxon>Viridiplantae</taxon>
        <taxon>Streptophyta</taxon>
        <taxon>Embryophyta</taxon>
        <taxon>Tracheophyta</taxon>
        <taxon>Spermatophyta</taxon>
        <taxon>Magnoliopsida</taxon>
        <taxon>eudicotyledons</taxon>
        <taxon>Gunneridae</taxon>
        <taxon>Pentapetalae</taxon>
        <taxon>rosids</taxon>
        <taxon>fabids</taxon>
        <taxon>Malpighiales</taxon>
        <taxon>Salicaceae</taxon>
        <taxon>Saliceae</taxon>
        <taxon>Salix</taxon>
    </lineage>
</organism>
<name>A0A835JNY1_9ROSI</name>
<proteinExistence type="predicted"/>
<sequence>MLVEDATVINIYHYWRSEVHFPILKVAIVPLIKERMTWSVRASVDDGGFWWSLFFNPIALWIGNLDDAAAAINGLLISFSPTLPSPKDEAERPVTLELQH</sequence>
<protein>
    <submittedName>
        <fullName evidence="1">Uncharacterized protein</fullName>
    </submittedName>
</protein>
<dbReference type="Proteomes" id="UP000657918">
    <property type="component" value="Unassembled WGS sequence"/>
</dbReference>
<keyword evidence="2" id="KW-1185">Reference proteome</keyword>